<dbReference type="PROSITE" id="PS50995">
    <property type="entry name" value="HTH_MARR_2"/>
    <property type="match status" value="1"/>
</dbReference>
<keyword evidence="4" id="KW-1185">Reference proteome</keyword>
<keyword evidence="1 3" id="KW-0238">DNA-binding</keyword>
<dbReference type="SUPFAM" id="SSF46785">
    <property type="entry name" value="Winged helix' DNA-binding domain"/>
    <property type="match status" value="1"/>
</dbReference>
<dbReference type="InterPro" id="IPR000835">
    <property type="entry name" value="HTH_MarR-typ"/>
</dbReference>
<dbReference type="Proteomes" id="UP001232343">
    <property type="component" value="Unassembled WGS sequence"/>
</dbReference>
<dbReference type="PRINTS" id="PR00598">
    <property type="entry name" value="HTHMARR"/>
</dbReference>
<dbReference type="InterPro" id="IPR036390">
    <property type="entry name" value="WH_DNA-bd_sf"/>
</dbReference>
<protein>
    <submittedName>
        <fullName evidence="3">DNA-binding MarR family transcriptional regulator</fullName>
    </submittedName>
</protein>
<dbReference type="RefSeq" id="WP_244682019.1">
    <property type="nucleotide sequence ID" value="NZ_JALIRM010000009.1"/>
</dbReference>
<gene>
    <name evidence="3" type="ORF">J2S14_004011</name>
</gene>
<accession>A0ABU0D9R7</accession>
<sequence length="150" mass="17797">MDKKKIQLILDRYMDIFIHGSKSITSLMSSQLMEELSFEQFTLVRLLYMKGPVRASELAEKQLVHKSAITVRVEKLVKKGLVERLRDEKDRRNVYLRLTKKGTEYYEHLENKINEFVESIVKKIPEDEMESFLNVYVKLADYIENYKGDE</sequence>
<dbReference type="PANTHER" id="PTHR33164:SF99">
    <property type="entry name" value="MARR FAMILY REGULATORY PROTEIN"/>
    <property type="match status" value="1"/>
</dbReference>
<evidence type="ECO:0000256" key="1">
    <source>
        <dbReference type="ARBA" id="ARBA00023125"/>
    </source>
</evidence>
<dbReference type="Gene3D" id="1.10.10.10">
    <property type="entry name" value="Winged helix-like DNA-binding domain superfamily/Winged helix DNA-binding domain"/>
    <property type="match status" value="1"/>
</dbReference>
<proteinExistence type="predicted"/>
<comment type="caution">
    <text evidence="3">The sequence shown here is derived from an EMBL/GenBank/DDBJ whole genome shotgun (WGS) entry which is preliminary data.</text>
</comment>
<evidence type="ECO:0000313" key="3">
    <source>
        <dbReference type="EMBL" id="MDQ0345164.1"/>
    </source>
</evidence>
<dbReference type="Pfam" id="PF01047">
    <property type="entry name" value="MarR"/>
    <property type="match status" value="1"/>
</dbReference>
<dbReference type="InterPro" id="IPR039422">
    <property type="entry name" value="MarR/SlyA-like"/>
</dbReference>
<evidence type="ECO:0000259" key="2">
    <source>
        <dbReference type="PROSITE" id="PS50995"/>
    </source>
</evidence>
<name>A0ABU0D9R7_9BACI</name>
<feature type="domain" description="HTH marR-type" evidence="2">
    <location>
        <begin position="1"/>
        <end position="141"/>
    </location>
</feature>
<dbReference type="CDD" id="cd00090">
    <property type="entry name" value="HTH_ARSR"/>
    <property type="match status" value="1"/>
</dbReference>
<dbReference type="InterPro" id="IPR011991">
    <property type="entry name" value="ArsR-like_HTH"/>
</dbReference>
<dbReference type="PANTHER" id="PTHR33164">
    <property type="entry name" value="TRANSCRIPTIONAL REGULATOR, MARR FAMILY"/>
    <property type="match status" value="1"/>
</dbReference>
<dbReference type="InterPro" id="IPR036388">
    <property type="entry name" value="WH-like_DNA-bd_sf"/>
</dbReference>
<dbReference type="SMART" id="SM00347">
    <property type="entry name" value="HTH_MARR"/>
    <property type="match status" value="1"/>
</dbReference>
<evidence type="ECO:0000313" key="4">
    <source>
        <dbReference type="Proteomes" id="UP001232343"/>
    </source>
</evidence>
<reference evidence="3 4" key="1">
    <citation type="submission" date="2023-07" db="EMBL/GenBank/DDBJ databases">
        <title>Genomic Encyclopedia of Type Strains, Phase IV (KMG-IV): sequencing the most valuable type-strain genomes for metagenomic binning, comparative biology and taxonomic classification.</title>
        <authorList>
            <person name="Goeker M."/>
        </authorList>
    </citation>
    <scope>NUCLEOTIDE SEQUENCE [LARGE SCALE GENOMIC DNA]</scope>
    <source>
        <strain evidence="3 4">DSM 27848</strain>
    </source>
</reference>
<dbReference type="EMBL" id="JAUSUO010000014">
    <property type="protein sequence ID" value="MDQ0345164.1"/>
    <property type="molecule type" value="Genomic_DNA"/>
</dbReference>
<organism evidence="3 4">
    <name type="scientific">Lederbergia wuyishanensis</name>
    <dbReference type="NCBI Taxonomy" id="1347903"/>
    <lineage>
        <taxon>Bacteria</taxon>
        <taxon>Bacillati</taxon>
        <taxon>Bacillota</taxon>
        <taxon>Bacilli</taxon>
        <taxon>Bacillales</taxon>
        <taxon>Bacillaceae</taxon>
        <taxon>Lederbergia</taxon>
    </lineage>
</organism>
<dbReference type="GO" id="GO:0003677">
    <property type="term" value="F:DNA binding"/>
    <property type="evidence" value="ECO:0007669"/>
    <property type="project" value="UniProtKB-KW"/>
</dbReference>